<keyword evidence="2" id="KW-1185">Reference proteome</keyword>
<organism evidence="1 2">
    <name type="scientific">Ancylostoma ceylanicum</name>
    <dbReference type="NCBI Taxonomy" id="53326"/>
    <lineage>
        <taxon>Eukaryota</taxon>
        <taxon>Metazoa</taxon>
        <taxon>Ecdysozoa</taxon>
        <taxon>Nematoda</taxon>
        <taxon>Chromadorea</taxon>
        <taxon>Rhabditida</taxon>
        <taxon>Rhabditina</taxon>
        <taxon>Rhabditomorpha</taxon>
        <taxon>Strongyloidea</taxon>
        <taxon>Ancylostomatidae</taxon>
        <taxon>Ancylostomatinae</taxon>
        <taxon>Ancylostoma</taxon>
    </lineage>
</organism>
<evidence type="ECO:0000313" key="1">
    <source>
        <dbReference type="EMBL" id="EYC35585.1"/>
    </source>
</evidence>
<evidence type="ECO:0000313" key="2">
    <source>
        <dbReference type="Proteomes" id="UP000024635"/>
    </source>
</evidence>
<accession>A0A016W7K7</accession>
<dbReference type="Proteomes" id="UP000024635">
    <property type="component" value="Unassembled WGS sequence"/>
</dbReference>
<reference evidence="2" key="1">
    <citation type="journal article" date="2015" name="Nat. Genet.">
        <title>The genome and transcriptome of the zoonotic hookworm Ancylostoma ceylanicum identify infection-specific gene families.</title>
        <authorList>
            <person name="Schwarz E.M."/>
            <person name="Hu Y."/>
            <person name="Antoshechkin I."/>
            <person name="Miller M.M."/>
            <person name="Sternberg P.W."/>
            <person name="Aroian R.V."/>
        </authorList>
    </citation>
    <scope>NUCLEOTIDE SEQUENCE</scope>
    <source>
        <strain evidence="2">HY135</strain>
    </source>
</reference>
<protein>
    <submittedName>
        <fullName evidence="1">Uncharacterized protein</fullName>
    </submittedName>
</protein>
<dbReference type="AlphaFoldDB" id="A0A016W7K7"/>
<proteinExistence type="predicted"/>
<name>A0A016W7K7_9BILA</name>
<comment type="caution">
    <text evidence="1">The sequence shown here is derived from an EMBL/GenBank/DDBJ whole genome shotgun (WGS) entry which is preliminary data.</text>
</comment>
<sequence>MMAASLVSHVHVSVNSLVQKAYFPKKKRLVNVHGLFHPFIEKTFTSWPRLIRVPTLELTATEQTRQNSFAQGHVLLQDSQETYVPDVVGKITSTRCAKNFRAYFELTHMQNIEDCLTPHHI</sequence>
<dbReference type="EMBL" id="JARK01000621">
    <property type="protein sequence ID" value="EYC35585.1"/>
    <property type="molecule type" value="Genomic_DNA"/>
</dbReference>
<gene>
    <name evidence="1" type="primary">Acey_s1021.g3419</name>
    <name evidence="1" type="ORF">Y032_1021g3419</name>
</gene>